<proteinExistence type="predicted"/>
<dbReference type="EMBL" id="AVOT02010796">
    <property type="protein sequence ID" value="MBW0490865.1"/>
    <property type="molecule type" value="Genomic_DNA"/>
</dbReference>
<evidence type="ECO:0000313" key="7">
    <source>
        <dbReference type="EMBL" id="MBW0490865.1"/>
    </source>
</evidence>
<dbReference type="Pfam" id="PF13976">
    <property type="entry name" value="gag_pre-integrs"/>
    <property type="match status" value="1"/>
</dbReference>
<dbReference type="InterPro" id="IPR025724">
    <property type="entry name" value="GAG-pre-integrase_dom"/>
</dbReference>
<keyword evidence="8" id="KW-1185">Reference proteome</keyword>
<dbReference type="InterPro" id="IPR039537">
    <property type="entry name" value="Retrotran_Ty1/copia-like"/>
</dbReference>
<dbReference type="GO" id="GO:0003723">
    <property type="term" value="F:RNA binding"/>
    <property type="evidence" value="ECO:0007669"/>
    <property type="project" value="UniProtKB-KW"/>
</dbReference>
<dbReference type="GO" id="GO:0032196">
    <property type="term" value="P:transposition"/>
    <property type="evidence" value="ECO:0007669"/>
    <property type="project" value="UniProtKB-KW"/>
</dbReference>
<dbReference type="PANTHER" id="PTHR42648:SF24">
    <property type="entry name" value="INTEGRASE CATALYTIC DOMAIN-CONTAINING PROTEIN"/>
    <property type="match status" value="1"/>
</dbReference>
<gene>
    <name evidence="7" type="ORF">O181_030580</name>
</gene>
<dbReference type="InterPro" id="IPR036397">
    <property type="entry name" value="RNaseH_sf"/>
</dbReference>
<dbReference type="GO" id="GO:0003887">
    <property type="term" value="F:DNA-directed DNA polymerase activity"/>
    <property type="evidence" value="ECO:0007669"/>
    <property type="project" value="UniProtKB-EC"/>
</dbReference>
<dbReference type="InterPro" id="IPR057670">
    <property type="entry name" value="SH3_retrovirus"/>
</dbReference>
<evidence type="ECO:0000259" key="6">
    <source>
        <dbReference type="PROSITE" id="PS50994"/>
    </source>
</evidence>
<comment type="catalytic activity">
    <reaction evidence="4">
        <text>DNA(n) + a 2'-deoxyribonucleoside 5'-triphosphate = DNA(n+1) + diphosphate</text>
        <dbReference type="Rhea" id="RHEA:22508"/>
        <dbReference type="Rhea" id="RHEA-COMP:17339"/>
        <dbReference type="Rhea" id="RHEA-COMP:17340"/>
        <dbReference type="ChEBI" id="CHEBI:33019"/>
        <dbReference type="ChEBI" id="CHEBI:61560"/>
        <dbReference type="ChEBI" id="CHEBI:173112"/>
        <dbReference type="EC" id="2.7.7.7"/>
    </reaction>
</comment>
<name>A0A9Q3CXH0_9BASI</name>
<keyword evidence="2" id="KW-0694">RNA-binding</keyword>
<dbReference type="GO" id="GO:0015074">
    <property type="term" value="P:DNA integration"/>
    <property type="evidence" value="ECO:0007669"/>
    <property type="project" value="InterPro"/>
</dbReference>
<accession>A0A9Q3CXH0</accession>
<sequence>MSERKFDLDDLRAALINSASESGAQFKHQVKINWLGEGITPCLTSDGLNFHRWSRSLIQLIERTHTNVDYFSSVDKDGNRTRNYEIRTYIEKSISGDLNNSIEEEDEARKAYKLLRRHFEKHSWSHVMNLFDDLLNSSDTLGNLNESYVAIKTNVSNLKSALGSIWDDEAIVAIFFHYQNKQFFHEISTAIDAKLPLDDKVWIRAEDILQVAQRFQRRNDVSSMASPPSVLATSSSTHRHGERTSGVRFPPQKPVTPARQIPLSQQSESWAKYHLMLCHIVVSRRWKWRRKSPSSHQFRVLQTMNSKKHRVIGRGLIRLECPSGDLFLSGALYCPDIPGWFSKTHAAMSCNAMVESSNLTATLFHRRLAHMSLRTIRKMQKLNCVEGLPSVVVHQDVKICRPCLLAKIQHIPLSSSSRGIVEQPGDVIVADLMGPFPISFDKRIYAMLVQDHFSSLVTVYPLWSKSEADNASEFLSNNLKRLFEESGITHETIIPYKHHQAGKVERTNRTISEAAQSMLIDSGVDVCLWSYAFRQAVWVFNQVVHGLVDKTPYEMVTGRKPSSGVVRVFGCRAYVHNLTHRKDLSPKAKELIHLGIAEDLKGWIFWDAVPKQVVRSASVVFDKGDVGKATIPSAHSIKINNLFDPTMLKEIMYQDEALNITAAGCSLHNDSPSTYHEAMASSDHYR</sequence>
<dbReference type="Pfam" id="PF25597">
    <property type="entry name" value="SH3_retrovirus"/>
    <property type="match status" value="1"/>
</dbReference>
<evidence type="ECO:0000256" key="5">
    <source>
        <dbReference type="SAM" id="MobiDB-lite"/>
    </source>
</evidence>
<feature type="compositionally biased region" description="Polar residues" evidence="5">
    <location>
        <begin position="221"/>
        <end position="236"/>
    </location>
</feature>
<evidence type="ECO:0000256" key="3">
    <source>
        <dbReference type="ARBA" id="ARBA00048173"/>
    </source>
</evidence>
<dbReference type="AlphaFoldDB" id="A0A9Q3CXH0"/>
<dbReference type="SUPFAM" id="SSF53098">
    <property type="entry name" value="Ribonuclease H-like"/>
    <property type="match status" value="1"/>
</dbReference>
<dbReference type="OrthoDB" id="3544839at2759"/>
<organism evidence="7 8">
    <name type="scientific">Austropuccinia psidii MF-1</name>
    <dbReference type="NCBI Taxonomy" id="1389203"/>
    <lineage>
        <taxon>Eukaryota</taxon>
        <taxon>Fungi</taxon>
        <taxon>Dikarya</taxon>
        <taxon>Basidiomycota</taxon>
        <taxon>Pucciniomycotina</taxon>
        <taxon>Pucciniomycetes</taxon>
        <taxon>Pucciniales</taxon>
        <taxon>Sphaerophragmiaceae</taxon>
        <taxon>Austropuccinia</taxon>
    </lineage>
</organism>
<dbReference type="Gene3D" id="3.30.420.10">
    <property type="entry name" value="Ribonuclease H-like superfamily/Ribonuclease H"/>
    <property type="match status" value="1"/>
</dbReference>
<protein>
    <recommendedName>
        <fullName evidence="6">Integrase catalytic domain-containing protein</fullName>
    </recommendedName>
</protein>
<keyword evidence="1" id="KW-0815">Transposition</keyword>
<evidence type="ECO:0000256" key="2">
    <source>
        <dbReference type="ARBA" id="ARBA00022884"/>
    </source>
</evidence>
<dbReference type="GO" id="GO:0005634">
    <property type="term" value="C:nucleus"/>
    <property type="evidence" value="ECO:0007669"/>
    <property type="project" value="UniProtKB-ARBA"/>
</dbReference>
<dbReference type="Proteomes" id="UP000765509">
    <property type="component" value="Unassembled WGS sequence"/>
</dbReference>
<evidence type="ECO:0000313" key="8">
    <source>
        <dbReference type="Proteomes" id="UP000765509"/>
    </source>
</evidence>
<dbReference type="InterPro" id="IPR012337">
    <property type="entry name" value="RNaseH-like_sf"/>
</dbReference>
<evidence type="ECO:0000256" key="4">
    <source>
        <dbReference type="ARBA" id="ARBA00049244"/>
    </source>
</evidence>
<evidence type="ECO:0000256" key="1">
    <source>
        <dbReference type="ARBA" id="ARBA00022578"/>
    </source>
</evidence>
<reference evidence="7" key="1">
    <citation type="submission" date="2021-03" db="EMBL/GenBank/DDBJ databases">
        <title>Draft genome sequence of rust myrtle Austropuccinia psidii MF-1, a brazilian biotype.</title>
        <authorList>
            <person name="Quecine M.C."/>
            <person name="Pachon D.M.R."/>
            <person name="Bonatelli M.L."/>
            <person name="Correr F.H."/>
            <person name="Franceschini L.M."/>
            <person name="Leite T.F."/>
            <person name="Margarido G.R.A."/>
            <person name="Almeida C.A."/>
            <person name="Ferrarezi J.A."/>
            <person name="Labate C.A."/>
        </authorList>
    </citation>
    <scope>NUCLEOTIDE SEQUENCE</scope>
    <source>
        <strain evidence="7">MF-1</strain>
    </source>
</reference>
<comment type="caution">
    <text evidence="7">The sequence shown here is derived from an EMBL/GenBank/DDBJ whole genome shotgun (WGS) entry which is preliminary data.</text>
</comment>
<dbReference type="PROSITE" id="PS50994">
    <property type="entry name" value="INTEGRASE"/>
    <property type="match status" value="1"/>
</dbReference>
<dbReference type="InterPro" id="IPR001584">
    <property type="entry name" value="Integrase_cat-core"/>
</dbReference>
<dbReference type="PANTHER" id="PTHR42648">
    <property type="entry name" value="TRANSPOSASE, PUTATIVE-RELATED"/>
    <property type="match status" value="1"/>
</dbReference>
<feature type="domain" description="Integrase catalytic" evidence="6">
    <location>
        <begin position="468"/>
        <end position="560"/>
    </location>
</feature>
<comment type="catalytic activity">
    <reaction evidence="3">
        <text>DNA(n) + a 2'-deoxyribonucleoside 5'-triphosphate = DNA(n+1) + diphosphate</text>
        <dbReference type="Rhea" id="RHEA:22508"/>
        <dbReference type="Rhea" id="RHEA-COMP:17339"/>
        <dbReference type="Rhea" id="RHEA-COMP:17340"/>
        <dbReference type="ChEBI" id="CHEBI:33019"/>
        <dbReference type="ChEBI" id="CHEBI:61560"/>
        <dbReference type="ChEBI" id="CHEBI:173112"/>
        <dbReference type="EC" id="2.7.7.49"/>
    </reaction>
</comment>
<dbReference type="GO" id="GO:0003964">
    <property type="term" value="F:RNA-directed DNA polymerase activity"/>
    <property type="evidence" value="ECO:0007669"/>
    <property type="project" value="UniProtKB-EC"/>
</dbReference>
<feature type="region of interest" description="Disordered" evidence="5">
    <location>
        <begin position="220"/>
        <end position="257"/>
    </location>
</feature>